<name>A0A8H6QL12_9EURO</name>
<evidence type="ECO:0000259" key="3">
    <source>
        <dbReference type="SMART" id="SM00906"/>
    </source>
</evidence>
<dbReference type="GO" id="GO:0008270">
    <property type="term" value="F:zinc ion binding"/>
    <property type="evidence" value="ECO:0007669"/>
    <property type="project" value="InterPro"/>
</dbReference>
<dbReference type="GO" id="GO:0003677">
    <property type="term" value="F:DNA binding"/>
    <property type="evidence" value="ECO:0007669"/>
    <property type="project" value="InterPro"/>
</dbReference>
<proteinExistence type="predicted"/>
<evidence type="ECO:0000313" key="4">
    <source>
        <dbReference type="EMBL" id="KAF7175106.1"/>
    </source>
</evidence>
<dbReference type="AlphaFoldDB" id="A0A8H6QL12"/>
<dbReference type="InterPro" id="IPR007219">
    <property type="entry name" value="XnlR_reg_dom"/>
</dbReference>
<evidence type="ECO:0000313" key="5">
    <source>
        <dbReference type="Proteomes" id="UP000641853"/>
    </source>
</evidence>
<feature type="domain" description="Xylanolytic transcriptional activator regulatory" evidence="3">
    <location>
        <begin position="266"/>
        <end position="340"/>
    </location>
</feature>
<gene>
    <name evidence="4" type="ORF">CNMCM7691_006510</name>
</gene>
<dbReference type="SMART" id="SM00906">
    <property type="entry name" value="Fungal_trans"/>
    <property type="match status" value="1"/>
</dbReference>
<comment type="caution">
    <text evidence="4">The sequence shown here is derived from an EMBL/GenBank/DDBJ whole genome shotgun (WGS) entry which is preliminary data.</text>
</comment>
<sequence>MFSTQFLGWSWIRMDMTTPSSSATGLAERDDMQWHHDGRPAKRRKGTSLTGTSRPSPREIGIMRETKPDDSATFLGSSSGIHFIRTVYNAFARRSAALEQARVRNQSLVPGEDDQLQRSPGRSHGLDELCLKDELSLPTPEFVSFERLVGWSRSYFEYWHPIFPFLHAPTVLKTLERVSERGIESLDRVNLAILRSIFSISVIDKRQVQESGIAADPIPCVLVYRTVQEAMESIHDLLLEPSTLPLLQAVFSVQLVLTSVLRLNTASRVGGLITRTAFHLGLHRCPARFSCFSHEDADIRRRLFWSIYCLERYFSQALGTPPSIQDDDIDVCYPGSERHGEIDMMPQANGSHSNLRFLAHLAKFARLRGLILELRNKSILHSHNNSLEATYVNGELVQWWNEVYDEVYPMEEELECPSQHEASLQPYHRLLLVVLRHESVVSMNRPLLAAERLSPEYKQALQTCIESSRSLLSALRKYLVAHNSRQSTEDAADSGNHQAPLSWPSFTWATWMACLILMYAASEGEFPTTSALKYAKLGISILENLSLRKSSWPETCIEAIKGMESALRIDLGSDSGQQSPGPRTFPRSTPRTTLSVPSEAHMDMGPNGRRHSLSVQDDSMSRAEPLSSPLTSRMSTSNITERSPGLSTPAHEQRPMPNQAHHPSNFALQNDQSSLGIETDSLNDMSSAGLIFGDTMGSHFPYAIATGQDLASFATADPFAINSLWSVADGPWMIHENFS</sequence>
<dbReference type="GO" id="GO:0003700">
    <property type="term" value="F:DNA-binding transcription factor activity"/>
    <property type="evidence" value="ECO:0007669"/>
    <property type="project" value="InterPro"/>
</dbReference>
<evidence type="ECO:0000256" key="2">
    <source>
        <dbReference type="SAM" id="MobiDB-lite"/>
    </source>
</evidence>
<evidence type="ECO:0000256" key="1">
    <source>
        <dbReference type="ARBA" id="ARBA00023242"/>
    </source>
</evidence>
<dbReference type="Proteomes" id="UP000641853">
    <property type="component" value="Unassembled WGS sequence"/>
</dbReference>
<dbReference type="PANTHER" id="PTHR46910:SF9">
    <property type="entry name" value="MISCELLANEOUS ZN(II)2CYS6 TRANSCRIPTION FACTOR (EUROFUNG)"/>
    <property type="match status" value="1"/>
</dbReference>
<feature type="compositionally biased region" description="Basic and acidic residues" evidence="2">
    <location>
        <begin position="27"/>
        <end position="40"/>
    </location>
</feature>
<feature type="compositionally biased region" description="Low complexity" evidence="2">
    <location>
        <begin position="579"/>
        <end position="595"/>
    </location>
</feature>
<feature type="compositionally biased region" description="Polar residues" evidence="2">
    <location>
        <begin position="628"/>
        <end position="641"/>
    </location>
</feature>
<feature type="region of interest" description="Disordered" evidence="2">
    <location>
        <begin position="20"/>
        <end position="73"/>
    </location>
</feature>
<keyword evidence="1" id="KW-0539">Nucleus</keyword>
<dbReference type="EMBL" id="JACBAG010001925">
    <property type="protein sequence ID" value="KAF7175106.1"/>
    <property type="molecule type" value="Genomic_DNA"/>
</dbReference>
<accession>A0A8H6QL12</accession>
<keyword evidence="5" id="KW-1185">Reference proteome</keyword>
<feature type="compositionally biased region" description="Basic and acidic residues" evidence="2">
    <location>
        <begin position="61"/>
        <end position="70"/>
    </location>
</feature>
<protein>
    <recommendedName>
        <fullName evidence="3">Xylanolytic transcriptional activator regulatory domain-containing protein</fullName>
    </recommendedName>
</protein>
<organism evidence="4 5">
    <name type="scientific">Aspergillus felis</name>
    <dbReference type="NCBI Taxonomy" id="1287682"/>
    <lineage>
        <taxon>Eukaryota</taxon>
        <taxon>Fungi</taxon>
        <taxon>Dikarya</taxon>
        <taxon>Ascomycota</taxon>
        <taxon>Pezizomycotina</taxon>
        <taxon>Eurotiomycetes</taxon>
        <taxon>Eurotiomycetidae</taxon>
        <taxon>Eurotiales</taxon>
        <taxon>Aspergillaceae</taxon>
        <taxon>Aspergillus</taxon>
        <taxon>Aspergillus subgen. Fumigati</taxon>
    </lineage>
</organism>
<feature type="region of interest" description="Disordered" evidence="2">
    <location>
        <begin position="571"/>
        <end position="661"/>
    </location>
</feature>
<dbReference type="CDD" id="cd12148">
    <property type="entry name" value="fungal_TF_MHR"/>
    <property type="match status" value="1"/>
</dbReference>
<dbReference type="PANTHER" id="PTHR46910">
    <property type="entry name" value="TRANSCRIPTION FACTOR PDR1"/>
    <property type="match status" value="1"/>
</dbReference>
<dbReference type="InterPro" id="IPR050987">
    <property type="entry name" value="AtrR-like"/>
</dbReference>
<dbReference type="GO" id="GO:0006351">
    <property type="term" value="P:DNA-templated transcription"/>
    <property type="evidence" value="ECO:0007669"/>
    <property type="project" value="InterPro"/>
</dbReference>
<reference evidence="4" key="1">
    <citation type="submission" date="2020-06" db="EMBL/GenBank/DDBJ databases">
        <title>Draft genome sequences of strains closely related to Aspergillus parafelis and Aspergillus hiratsukae.</title>
        <authorList>
            <person name="Dos Santos R.A.C."/>
            <person name="Rivero-Menendez O."/>
            <person name="Steenwyk J.L."/>
            <person name="Mead M.E."/>
            <person name="Goldman G.H."/>
            <person name="Alastruey-Izquierdo A."/>
            <person name="Rokas A."/>
        </authorList>
    </citation>
    <scope>NUCLEOTIDE SEQUENCE</scope>
    <source>
        <strain evidence="4">CNM-CM7691</strain>
    </source>
</reference>
<dbReference type="Pfam" id="PF04082">
    <property type="entry name" value="Fungal_trans"/>
    <property type="match status" value="1"/>
</dbReference>